<feature type="region of interest" description="Disordered" evidence="1">
    <location>
        <begin position="72"/>
        <end position="108"/>
    </location>
</feature>
<evidence type="ECO:0000256" key="1">
    <source>
        <dbReference type="SAM" id="MobiDB-lite"/>
    </source>
</evidence>
<dbReference type="Proteomes" id="UP001341281">
    <property type="component" value="Chromosome 09"/>
</dbReference>
<proteinExistence type="predicted"/>
<dbReference type="EMBL" id="CP144753">
    <property type="protein sequence ID" value="WVZ93725.1"/>
    <property type="molecule type" value="Genomic_DNA"/>
</dbReference>
<evidence type="ECO:0000313" key="3">
    <source>
        <dbReference type="Proteomes" id="UP001341281"/>
    </source>
</evidence>
<feature type="compositionally biased region" description="Basic and acidic residues" evidence="1">
    <location>
        <begin position="98"/>
        <end position="108"/>
    </location>
</feature>
<reference evidence="2 3" key="1">
    <citation type="submission" date="2024-02" db="EMBL/GenBank/DDBJ databases">
        <title>High-quality chromosome-scale genome assembly of Pensacola bahiagrass (Paspalum notatum Flugge var. saurae).</title>
        <authorList>
            <person name="Vega J.M."/>
            <person name="Podio M."/>
            <person name="Orjuela J."/>
            <person name="Siena L.A."/>
            <person name="Pessino S.C."/>
            <person name="Combes M.C."/>
            <person name="Mariac C."/>
            <person name="Albertini E."/>
            <person name="Pupilli F."/>
            <person name="Ortiz J.P.A."/>
            <person name="Leblanc O."/>
        </authorList>
    </citation>
    <scope>NUCLEOTIDE SEQUENCE [LARGE SCALE GENOMIC DNA]</scope>
    <source>
        <strain evidence="2">R1</strain>
        <tissue evidence="2">Leaf</tissue>
    </source>
</reference>
<protein>
    <submittedName>
        <fullName evidence="2">Uncharacterized protein</fullName>
    </submittedName>
</protein>
<dbReference type="AlphaFoldDB" id="A0AAQ3UNZ9"/>
<keyword evidence="3" id="KW-1185">Reference proteome</keyword>
<gene>
    <name evidence="2" type="ORF">U9M48_039682</name>
</gene>
<accession>A0AAQ3UNZ9</accession>
<name>A0AAQ3UNZ9_PASNO</name>
<evidence type="ECO:0000313" key="2">
    <source>
        <dbReference type="EMBL" id="WVZ93725.1"/>
    </source>
</evidence>
<organism evidence="2 3">
    <name type="scientific">Paspalum notatum var. saurae</name>
    <dbReference type="NCBI Taxonomy" id="547442"/>
    <lineage>
        <taxon>Eukaryota</taxon>
        <taxon>Viridiplantae</taxon>
        <taxon>Streptophyta</taxon>
        <taxon>Embryophyta</taxon>
        <taxon>Tracheophyta</taxon>
        <taxon>Spermatophyta</taxon>
        <taxon>Magnoliopsida</taxon>
        <taxon>Liliopsida</taxon>
        <taxon>Poales</taxon>
        <taxon>Poaceae</taxon>
        <taxon>PACMAD clade</taxon>
        <taxon>Panicoideae</taxon>
        <taxon>Andropogonodae</taxon>
        <taxon>Paspaleae</taxon>
        <taxon>Paspalinae</taxon>
        <taxon>Paspalum</taxon>
    </lineage>
</organism>
<sequence>MCAGGSVMGRTVSEAREILSNIYLTSKEERERREREAKGAEVAPIVEAQLPAFQPPVSFAFDEDLHWMTTDFGEPLKSEGSLPQDRSTGEMLPNWFKPKQEEMLKITP</sequence>